<dbReference type="EMBL" id="MT036730">
    <property type="protein sequence ID" value="QID46813.1"/>
    <property type="molecule type" value="Genomic_DNA"/>
</dbReference>
<dbReference type="EMBL" id="MT036721">
    <property type="protein sequence ID" value="QID46339.1"/>
    <property type="molecule type" value="Genomic_DNA"/>
</dbReference>
<dbReference type="SUPFAM" id="SSF64496">
    <property type="entry name" value="DNA-binding domain of intron-encoded endonucleases"/>
    <property type="match status" value="1"/>
</dbReference>
<dbReference type="EMBL" id="MT036757">
    <property type="protein sequence ID" value="QID48230.1"/>
    <property type="molecule type" value="Genomic_DNA"/>
</dbReference>
<dbReference type="EMBL" id="BK010539">
    <property type="protein sequence ID" value="DAC73530.1"/>
    <property type="molecule type" value="Genomic_DNA"/>
</dbReference>
<dbReference type="EMBL" id="MT036750">
    <property type="protein sequence ID" value="QID47863.1"/>
    <property type="molecule type" value="Genomic_DNA"/>
</dbReference>
<dbReference type="EMBL" id="MT036694">
    <property type="protein sequence ID" value="QID44940.1"/>
    <property type="molecule type" value="Genomic_DNA"/>
</dbReference>
<dbReference type="EMBL" id="MT036705">
    <property type="protein sequence ID" value="QID45510.1"/>
    <property type="molecule type" value="Genomic_DNA"/>
</dbReference>
<dbReference type="EMBL" id="MT036687">
    <property type="protein sequence ID" value="QID44575.1"/>
    <property type="molecule type" value="Genomic_DNA"/>
</dbReference>
<evidence type="ECO:0000313" key="8">
    <source>
        <dbReference type="EMBL" id="DAC73804.1"/>
    </source>
</evidence>
<dbReference type="EMBL" id="MT036701">
    <property type="protein sequence ID" value="QID45305.1"/>
    <property type="molecule type" value="Genomic_DNA"/>
</dbReference>
<dbReference type="EMBL" id="MT036699">
    <property type="protein sequence ID" value="QID45202.1"/>
    <property type="molecule type" value="Genomic_DNA"/>
</dbReference>
<dbReference type="EMBL" id="MT036690">
    <property type="protein sequence ID" value="QID44731.1"/>
    <property type="molecule type" value="Genomic_DNA"/>
</dbReference>
<dbReference type="EMBL" id="MT036681">
    <property type="protein sequence ID" value="QID44264.1"/>
    <property type="molecule type" value="Genomic_DNA"/>
</dbReference>
<dbReference type="EMBL" id="MT036715">
    <property type="protein sequence ID" value="QID46025.1"/>
    <property type="molecule type" value="Genomic_DNA"/>
</dbReference>
<keyword evidence="2" id="KW-0496">Mitochondrion</keyword>
<dbReference type="EMBL" id="MT036684">
    <property type="protein sequence ID" value="QID44420.1"/>
    <property type="molecule type" value="Genomic_DNA"/>
</dbReference>
<gene>
    <name evidence="2" type="primary">iorf289</name>
</gene>
<sequence length="289" mass="33418">MAQNDYNNNKITTTTTFNDKRYYSTSRNNKEETSFPRINKFLLAKNLNPVFIYHNLNEDSVRKNIAKETKGLSGIYMILNKETLSYYIGSASTDRINSRFSKHLIYLNGSKIVKNSVNKYGLHNFVFIVLELFPEIVNQENNKKLLDLEDFYLKSLLPDYNILTEAGSSFGYKHTEVNRIKMKANYSEKGREEIGSLNRGKTLSSETIETMRQSALNRKPLDYTEQGVLNMKKNSKPIIVKELNNTVYGEFNSIVEAAEALNCSTKTIQRTLKSPSKRLKRRWIVDYVK</sequence>
<dbReference type="EMBL" id="MT036680">
    <property type="protein sequence ID" value="QID44212.1"/>
    <property type="molecule type" value="Genomic_DNA"/>
</dbReference>
<evidence type="ECO:0000259" key="1">
    <source>
        <dbReference type="PROSITE" id="PS50164"/>
    </source>
</evidence>
<dbReference type="EMBL" id="MT036717">
    <property type="protein sequence ID" value="QID46128.1"/>
    <property type="molecule type" value="Genomic_DNA"/>
</dbReference>
<dbReference type="EMBL" id="BK010545">
    <property type="protein sequence ID" value="DAC73857.1"/>
    <property type="molecule type" value="Genomic_DNA"/>
</dbReference>
<dbReference type="EMBL" id="MT036752">
    <property type="protein sequence ID" value="QID47970.1"/>
    <property type="molecule type" value="Genomic_DNA"/>
</dbReference>
<dbReference type="SMART" id="SM00465">
    <property type="entry name" value="GIYc"/>
    <property type="match status" value="1"/>
</dbReference>
<dbReference type="EMBL" id="MT036689">
    <property type="protein sequence ID" value="QID44679.1"/>
    <property type="molecule type" value="Genomic_DNA"/>
</dbReference>
<dbReference type="EMBL" id="BK010542">
    <property type="protein sequence ID" value="DAC73696.1"/>
    <property type="molecule type" value="Genomic_DNA"/>
</dbReference>
<dbReference type="EMBL" id="MT036710">
    <property type="protein sequence ID" value="QID45768.1"/>
    <property type="molecule type" value="Genomic_DNA"/>
</dbReference>
<dbReference type="EMBL" id="MT036695">
    <property type="protein sequence ID" value="QID44993.1"/>
    <property type="molecule type" value="Genomic_DNA"/>
</dbReference>
<dbReference type="EMBL" id="MT036706">
    <property type="protein sequence ID" value="QID45562.1"/>
    <property type="molecule type" value="Genomic_DNA"/>
</dbReference>
<dbReference type="EMBL" id="MT036741">
    <property type="protein sequence ID" value="QID47396.1"/>
    <property type="molecule type" value="Genomic_DNA"/>
</dbReference>
<dbReference type="EMBL" id="MT036709">
    <property type="protein sequence ID" value="QID45716.1"/>
    <property type="molecule type" value="Genomic_DNA"/>
</dbReference>
<dbReference type="EMBL" id="MT036737">
    <property type="protein sequence ID" value="QID47186.1"/>
    <property type="molecule type" value="Genomic_DNA"/>
</dbReference>
<dbReference type="EMBL" id="MT036707">
    <property type="protein sequence ID" value="QID45613.1"/>
    <property type="molecule type" value="Genomic_DNA"/>
</dbReference>
<dbReference type="EMBL" id="MT036756">
    <property type="protein sequence ID" value="QID48179.1"/>
    <property type="molecule type" value="Genomic_DNA"/>
</dbReference>
<keyword evidence="2" id="KW-0378">Hydrolase</keyword>
<dbReference type="EMBL" id="MT036724">
    <property type="protein sequence ID" value="QID46495.1"/>
    <property type="molecule type" value="Genomic_DNA"/>
</dbReference>
<dbReference type="EMBL" id="MT036751">
    <property type="protein sequence ID" value="QID47917.1"/>
    <property type="molecule type" value="Genomic_DNA"/>
</dbReference>
<dbReference type="InterPro" id="IPR035901">
    <property type="entry name" value="GIY-YIG_endonuc_sf"/>
</dbReference>
<dbReference type="Pfam" id="PF01541">
    <property type="entry name" value="GIY-YIG"/>
    <property type="match status" value="1"/>
</dbReference>
<dbReference type="EMBL" id="MT036703">
    <property type="protein sequence ID" value="QID45408.1"/>
    <property type="molecule type" value="Genomic_DNA"/>
</dbReference>
<dbReference type="EMBL" id="BK010543">
    <property type="protein sequence ID" value="DAC73751.1"/>
    <property type="molecule type" value="Genomic_DNA"/>
</dbReference>
<dbReference type="AlphaFoldDB" id="A0A3G2LJC2"/>
<dbReference type="EMBL" id="MT036746">
    <property type="protein sequence ID" value="QID47656.1"/>
    <property type="molecule type" value="Genomic_DNA"/>
</dbReference>
<dbReference type="EMBL" id="MT036735">
    <property type="protein sequence ID" value="QID47078.1"/>
    <property type="molecule type" value="Genomic_DNA"/>
</dbReference>
<dbReference type="EMBL" id="BK010544">
    <property type="protein sequence ID" value="DAC73804.1"/>
    <property type="molecule type" value="Genomic_DNA"/>
</dbReference>
<dbReference type="CDD" id="cd10445">
    <property type="entry name" value="GIY-YIG_bI1_like"/>
    <property type="match status" value="1"/>
</dbReference>
<dbReference type="EMBL" id="MT036731">
    <property type="protein sequence ID" value="QID46866.1"/>
    <property type="molecule type" value="Genomic_DNA"/>
</dbReference>
<evidence type="ECO:0000313" key="5">
    <source>
        <dbReference type="EMBL" id="DAC73642.1"/>
    </source>
</evidence>
<dbReference type="EMBL" id="MT036708">
    <property type="protein sequence ID" value="QID45665.1"/>
    <property type="molecule type" value="Genomic_DNA"/>
</dbReference>
<dbReference type="Gene3D" id="3.40.1440.10">
    <property type="entry name" value="GIY-YIG endonuclease"/>
    <property type="match status" value="1"/>
</dbReference>
<dbReference type="EMBL" id="MT036725">
    <property type="protein sequence ID" value="QID46548.1"/>
    <property type="molecule type" value="Genomic_DNA"/>
</dbReference>
<reference evidence="2" key="2">
    <citation type="journal article" date="2018" name="PeerJ">
        <title>First steps towards mitochondrial pan-genomics: detailed analysis of Fusarium graminearum mitogenomes.</title>
        <authorList>
            <person name="Brankovics B."/>
            <person name="Kulik T."/>
            <person name="Sawicki J."/>
            <person name="Bilska K."/>
            <person name="Zhang H."/>
            <person name="de Hoog G.S."/>
            <person name="van der Lee T.A."/>
            <person name="Waalwijk C."/>
            <person name="van Diepeningen A.D."/>
        </authorList>
    </citation>
    <scope>NUCLEOTIDE SEQUENCE</scope>
    <source>
        <strain evidence="4">HN-Z6</strain>
        <strain evidence="3">HN9-1</strain>
        <strain evidence="5">INRA-156</strain>
        <strain evidence="6">INRA-159</strain>
        <strain evidence="7">INRA-164</strain>
        <strain evidence="8">INRA-171</strain>
        <strain evidence="9">INRA-181</strain>
        <strain evidence="10">INRA-195</strain>
        <strain evidence="2">PH-1</strain>
        <strain evidence="11">YL-1</strain>
    </source>
</reference>
<dbReference type="EMBL" id="MT036714">
    <property type="protein sequence ID" value="QID45974.1"/>
    <property type="molecule type" value="Genomic_DNA"/>
</dbReference>
<dbReference type="EMBL" id="MT036739">
    <property type="protein sequence ID" value="QID47290.1"/>
    <property type="molecule type" value="Genomic_DNA"/>
</dbReference>
<dbReference type="EMBL" id="MT036692">
    <property type="protein sequence ID" value="QID44836.1"/>
    <property type="molecule type" value="Genomic_DNA"/>
</dbReference>
<dbReference type="EMBL" id="MT036700">
    <property type="protein sequence ID" value="QID45253.1"/>
    <property type="molecule type" value="Genomic_DNA"/>
</dbReference>
<evidence type="ECO:0000313" key="3">
    <source>
        <dbReference type="EMBL" id="DAC73530.1"/>
    </source>
</evidence>
<dbReference type="EMBL" id="MT036749">
    <property type="protein sequence ID" value="QID47811.1"/>
    <property type="molecule type" value="Genomic_DNA"/>
</dbReference>
<dbReference type="EMBL" id="MT036704">
    <property type="protein sequence ID" value="QID45459.1"/>
    <property type="molecule type" value="Genomic_DNA"/>
</dbReference>
<evidence type="ECO:0000313" key="9">
    <source>
        <dbReference type="EMBL" id="DAC73857.1"/>
    </source>
</evidence>
<evidence type="ECO:0000313" key="7">
    <source>
        <dbReference type="EMBL" id="DAC73751.1"/>
    </source>
</evidence>
<dbReference type="EMBL" id="BK010541">
    <property type="protein sequence ID" value="DAC73642.1"/>
    <property type="molecule type" value="Genomic_DNA"/>
</dbReference>
<dbReference type="EMBL" id="MT036718">
    <property type="protein sequence ID" value="QID46179.1"/>
    <property type="molecule type" value="Genomic_DNA"/>
</dbReference>
<dbReference type="InterPro" id="IPR003647">
    <property type="entry name" value="Intron_nuc_1_rpt"/>
</dbReference>
<keyword evidence="2" id="KW-0255">Endonuclease</keyword>
<dbReference type="EMBL" id="MT036733">
    <property type="protein sequence ID" value="QID46975.1"/>
    <property type="molecule type" value="Genomic_DNA"/>
</dbReference>
<evidence type="ECO:0000313" key="11">
    <source>
        <dbReference type="EMBL" id="DAC73965.1"/>
    </source>
</evidence>
<dbReference type="EMBL" id="MT036685">
    <property type="protein sequence ID" value="QID44471.1"/>
    <property type="molecule type" value="Genomic_DNA"/>
</dbReference>
<dbReference type="EMBL" id="MT036740">
    <property type="protein sequence ID" value="QID47344.1"/>
    <property type="molecule type" value="Genomic_DNA"/>
</dbReference>
<dbReference type="InterPro" id="IPR036388">
    <property type="entry name" value="WH-like_DNA-bd_sf"/>
</dbReference>
<dbReference type="SMART" id="SM00497">
    <property type="entry name" value="IENR1"/>
    <property type="match status" value="1"/>
</dbReference>
<dbReference type="InterPro" id="IPR010896">
    <property type="entry name" value="NUMOD1"/>
</dbReference>
<dbReference type="PROSITE" id="PS50164">
    <property type="entry name" value="GIY_YIG"/>
    <property type="match status" value="1"/>
</dbReference>
<dbReference type="EMBL" id="MT036683">
    <property type="protein sequence ID" value="QID44367.1"/>
    <property type="molecule type" value="Genomic_DNA"/>
</dbReference>
<dbReference type="GO" id="GO:0004519">
    <property type="term" value="F:endonuclease activity"/>
    <property type="evidence" value="ECO:0007669"/>
    <property type="project" value="UniProtKB-KW"/>
</dbReference>
<evidence type="ECO:0000313" key="2">
    <source>
        <dbReference type="EMBL" id="AYN73118.1"/>
    </source>
</evidence>
<dbReference type="EMBL" id="MT036696">
    <property type="protein sequence ID" value="QID45046.1"/>
    <property type="molecule type" value="Genomic_DNA"/>
</dbReference>
<dbReference type="EMBL" id="MT036742">
    <property type="protein sequence ID" value="QID47448.1"/>
    <property type="molecule type" value="Genomic_DNA"/>
</dbReference>
<dbReference type="EMBL" id="MT036753">
    <property type="protein sequence ID" value="QID48022.1"/>
    <property type="molecule type" value="Genomic_DNA"/>
</dbReference>
<dbReference type="InterPro" id="IPR000305">
    <property type="entry name" value="GIY-YIG_endonuc"/>
</dbReference>
<dbReference type="Gene3D" id="1.10.10.10">
    <property type="entry name" value="Winged helix-like DNA-binding domain superfamily/Winged helix DNA-binding domain"/>
    <property type="match status" value="1"/>
</dbReference>
<dbReference type="EMBL" id="BK010546">
    <property type="protein sequence ID" value="DAC73910.1"/>
    <property type="molecule type" value="Genomic_DNA"/>
</dbReference>
<dbReference type="EMBL" id="MT036734">
    <property type="protein sequence ID" value="QID47027.1"/>
    <property type="molecule type" value="Genomic_DNA"/>
</dbReference>
<dbReference type="EMBL" id="MT036716">
    <property type="protein sequence ID" value="QID46076.1"/>
    <property type="molecule type" value="Genomic_DNA"/>
</dbReference>
<dbReference type="EMBL" id="MH412632">
    <property type="protein sequence ID" value="AYN73118.1"/>
    <property type="molecule type" value="Genomic_DNA"/>
</dbReference>
<dbReference type="EMBL" id="MT036736">
    <property type="protein sequence ID" value="QID47133.1"/>
    <property type="molecule type" value="Genomic_DNA"/>
</dbReference>
<dbReference type="EMBL" id="BK010540">
    <property type="protein sequence ID" value="DAC73586.1"/>
    <property type="molecule type" value="Genomic_DNA"/>
</dbReference>
<keyword evidence="2" id="KW-0540">Nuclease</keyword>
<dbReference type="EMBL" id="MT036748">
    <property type="protein sequence ID" value="QID47760.1"/>
    <property type="molecule type" value="Genomic_DNA"/>
</dbReference>
<dbReference type="EMBL" id="MT036719">
    <property type="protein sequence ID" value="QID46232.1"/>
    <property type="molecule type" value="Genomic_DNA"/>
</dbReference>
<dbReference type="NCBIfam" id="TIGR01453">
    <property type="entry name" value="grpIintron_endo"/>
    <property type="match status" value="1"/>
</dbReference>
<dbReference type="EMBL" id="MT036728">
    <property type="protein sequence ID" value="QID46707.1"/>
    <property type="molecule type" value="Genomic_DNA"/>
</dbReference>
<dbReference type="EMBL" id="MT036754">
    <property type="protein sequence ID" value="QID48075.1"/>
    <property type="molecule type" value="Genomic_DNA"/>
</dbReference>
<dbReference type="Pfam" id="PF07453">
    <property type="entry name" value="NUMOD1"/>
    <property type="match status" value="1"/>
</dbReference>
<reference evidence="3" key="1">
    <citation type="journal article" date="2016" name="PLoS Comput. Biol.">
        <title>GRAbB: Selective Assembly of Genomic Regions, a New Niche for Genomic Research.</title>
        <authorList>
            <person name="Brankovics B."/>
            <person name="Zhang H."/>
            <person name="van Diepeningen A.D."/>
            <person name="van der Lee T.A."/>
            <person name="Waalwijk C."/>
            <person name="de Hoog G.S."/>
        </authorList>
    </citation>
    <scope>NUCLEOTIDE SEQUENCE</scope>
    <source>
        <strain evidence="4">HN-Z6</strain>
        <strain evidence="3">HN9-1</strain>
        <strain evidence="5">INRA-156</strain>
        <strain evidence="6">INRA-159</strain>
        <strain evidence="7">INRA-164</strain>
        <strain evidence="8">INRA-171</strain>
        <strain evidence="9">INRA-181</strain>
        <strain evidence="10">INRA-195</strain>
        <strain evidence="11">YL-1</strain>
    </source>
</reference>
<dbReference type="EMBL" id="MT036712">
    <property type="protein sequence ID" value="QID45872.1"/>
    <property type="molecule type" value="Genomic_DNA"/>
</dbReference>
<dbReference type="EMBL" id="MT036744">
    <property type="protein sequence ID" value="QID47552.1"/>
    <property type="molecule type" value="Genomic_DNA"/>
</dbReference>
<dbReference type="EMBL" id="MT036688">
    <property type="protein sequence ID" value="QID44627.1"/>
    <property type="molecule type" value="Genomic_DNA"/>
</dbReference>
<dbReference type="EMBL" id="MT036738">
    <property type="protein sequence ID" value="QID47238.1"/>
    <property type="molecule type" value="Genomic_DNA"/>
</dbReference>
<dbReference type="EMBL" id="MT036755">
    <property type="protein sequence ID" value="QID48127.1"/>
    <property type="molecule type" value="Genomic_DNA"/>
</dbReference>
<dbReference type="EMBL" id="MT036745">
    <property type="protein sequence ID" value="QID47605.1"/>
    <property type="molecule type" value="Genomic_DNA"/>
</dbReference>
<dbReference type="InterPro" id="IPR006350">
    <property type="entry name" value="Intron_endoG1"/>
</dbReference>
<dbReference type="EMBL" id="MT036747">
    <property type="protein sequence ID" value="QID47708.1"/>
    <property type="molecule type" value="Genomic_DNA"/>
</dbReference>
<dbReference type="EMBL" id="MT036686">
    <property type="protein sequence ID" value="QID44523.1"/>
    <property type="molecule type" value="Genomic_DNA"/>
</dbReference>
<dbReference type="EMBL" id="MT036726">
    <property type="protein sequence ID" value="QID46602.1"/>
    <property type="molecule type" value="Genomic_DNA"/>
</dbReference>
<dbReference type="EMBL" id="MT036691">
    <property type="protein sequence ID" value="QID44784.1"/>
    <property type="molecule type" value="Genomic_DNA"/>
</dbReference>
<dbReference type="SUPFAM" id="SSF82771">
    <property type="entry name" value="GIY-YIG endonuclease"/>
    <property type="match status" value="1"/>
</dbReference>
<dbReference type="EMBL" id="MT036723">
    <property type="protein sequence ID" value="QID46441.1"/>
    <property type="molecule type" value="Genomic_DNA"/>
</dbReference>
<dbReference type="EMBL" id="MT036698">
    <property type="protein sequence ID" value="QID45149.1"/>
    <property type="molecule type" value="Genomic_DNA"/>
</dbReference>
<feature type="domain" description="GIY-YIG" evidence="1">
    <location>
        <begin position="71"/>
        <end position="162"/>
    </location>
</feature>
<organism evidence="2">
    <name type="scientific">Gibberella zeae</name>
    <name type="common">Wheat head blight fungus</name>
    <name type="synonym">Fusarium graminearum</name>
    <dbReference type="NCBI Taxonomy" id="5518"/>
    <lineage>
        <taxon>Eukaryota</taxon>
        <taxon>Fungi</taxon>
        <taxon>Dikarya</taxon>
        <taxon>Ascomycota</taxon>
        <taxon>Pezizomycotina</taxon>
        <taxon>Sordariomycetes</taxon>
        <taxon>Hypocreomycetidae</taxon>
        <taxon>Hypocreales</taxon>
        <taxon>Nectriaceae</taxon>
        <taxon>Fusarium</taxon>
    </lineage>
</organism>
<dbReference type="EMBL" id="MT036722">
    <property type="protein sequence ID" value="QID46390.1"/>
    <property type="molecule type" value="Genomic_DNA"/>
</dbReference>
<dbReference type="EMBL" id="MT036702">
    <property type="protein sequence ID" value="QID45357.1"/>
    <property type="molecule type" value="Genomic_DNA"/>
</dbReference>
<reference evidence="12" key="3">
    <citation type="submission" date="2020-02" db="EMBL/GenBank/DDBJ databases">
        <title>Diversity of selfish genetic elements in mitogenomes of closely related Fusaria and its implication for diagnostic purposes.</title>
        <authorList>
            <person name="Kulik T."/>
            <person name="Brankovics B."/>
            <person name="van Diepeningen A.D."/>
            <person name="Bilska K."/>
            <person name="Zelechowski M."/>
            <person name="Myszczynski K."/>
            <person name="Molcan T."/>
            <person name="Stakheev A."/>
            <person name="Stenglein S."/>
            <person name="Beyer M."/>
            <person name="Pasquali M."/>
            <person name="Sawicki J."/>
            <person name="Baturo-Ciesniewska A."/>
        </authorList>
    </citation>
    <scope>NUCLEOTIDE SEQUENCE</scope>
</reference>
<proteinExistence type="predicted"/>
<evidence type="ECO:0000313" key="12">
    <source>
        <dbReference type="EMBL" id="QID44212.1"/>
    </source>
</evidence>
<accession>A0A3G2LJC2</accession>
<dbReference type="EMBL" id="MT036711">
    <property type="protein sequence ID" value="QID45820.1"/>
    <property type="molecule type" value="Genomic_DNA"/>
</dbReference>
<dbReference type="EMBL" id="MT036682">
    <property type="protein sequence ID" value="QID44316.1"/>
    <property type="molecule type" value="Genomic_DNA"/>
</dbReference>
<dbReference type="EMBL" id="MT036693">
    <property type="protein sequence ID" value="QID44889.1"/>
    <property type="molecule type" value="Genomic_DNA"/>
</dbReference>
<dbReference type="EMBL" id="MT036713">
    <property type="protein sequence ID" value="QID45923.1"/>
    <property type="molecule type" value="Genomic_DNA"/>
</dbReference>
<evidence type="ECO:0000313" key="6">
    <source>
        <dbReference type="EMBL" id="DAC73696.1"/>
    </source>
</evidence>
<dbReference type="EMBL" id="MT036732">
    <property type="protein sequence ID" value="QID46920.1"/>
    <property type="molecule type" value="Genomic_DNA"/>
</dbReference>
<protein>
    <submittedName>
        <fullName evidence="2">GIY-YIG endonuclease</fullName>
    </submittedName>
</protein>
<evidence type="ECO:0000313" key="10">
    <source>
        <dbReference type="EMBL" id="DAC73910.1"/>
    </source>
</evidence>
<name>A0A3G2LJC2_GIBZA</name>
<dbReference type="EMBL" id="MT036697">
    <property type="protein sequence ID" value="QID45098.1"/>
    <property type="molecule type" value="Genomic_DNA"/>
</dbReference>
<geneLocation type="mitochondrion" evidence="2"/>
<evidence type="ECO:0000313" key="4">
    <source>
        <dbReference type="EMBL" id="DAC73586.1"/>
    </source>
</evidence>
<dbReference type="EMBL" id="MT036720">
    <property type="protein sequence ID" value="QID46286.1"/>
    <property type="molecule type" value="Genomic_DNA"/>
</dbReference>
<dbReference type="EMBL" id="MT036743">
    <property type="protein sequence ID" value="QID47500.1"/>
    <property type="molecule type" value="Genomic_DNA"/>
</dbReference>
<dbReference type="EMBL" id="MT036729">
    <property type="protein sequence ID" value="QID46760.1"/>
    <property type="molecule type" value="Genomic_DNA"/>
</dbReference>
<dbReference type="EMBL" id="MT036727">
    <property type="protein sequence ID" value="QID46655.1"/>
    <property type="molecule type" value="Genomic_DNA"/>
</dbReference>
<dbReference type="EMBL" id="BK010547">
    <property type="protein sequence ID" value="DAC73965.1"/>
    <property type="molecule type" value="Genomic_DNA"/>
</dbReference>